<keyword evidence="2" id="KW-0963">Cytoplasm</keyword>
<dbReference type="InterPro" id="IPR000219">
    <property type="entry name" value="DH_dom"/>
</dbReference>
<dbReference type="Pfam" id="PF00621">
    <property type="entry name" value="RhoGEF"/>
    <property type="match status" value="1"/>
</dbReference>
<feature type="compositionally biased region" description="Basic and acidic residues" evidence="3">
    <location>
        <begin position="659"/>
        <end position="678"/>
    </location>
</feature>
<dbReference type="PANTHER" id="PTHR46006">
    <property type="entry name" value="RHO GUANINE NUCLEOTIDE EXCHANGE FACTOR AT 64C, ISOFORM A"/>
    <property type="match status" value="1"/>
</dbReference>
<feature type="region of interest" description="Disordered" evidence="3">
    <location>
        <begin position="596"/>
        <end position="798"/>
    </location>
</feature>
<dbReference type="InterPro" id="IPR051480">
    <property type="entry name" value="Endocytic_GEF_Adapter"/>
</dbReference>
<dbReference type="Gene3D" id="1.20.900.10">
    <property type="entry name" value="Dbl homology (DH) domain"/>
    <property type="match status" value="1"/>
</dbReference>
<evidence type="ECO:0000256" key="2">
    <source>
        <dbReference type="ARBA" id="ARBA00022490"/>
    </source>
</evidence>
<feature type="compositionally biased region" description="Pro residues" evidence="3">
    <location>
        <begin position="740"/>
        <end position="750"/>
    </location>
</feature>
<feature type="compositionally biased region" description="Polar residues" evidence="3">
    <location>
        <begin position="383"/>
        <end position="397"/>
    </location>
</feature>
<feature type="region of interest" description="Disordered" evidence="3">
    <location>
        <begin position="278"/>
        <end position="309"/>
    </location>
</feature>
<gene>
    <name evidence="5" type="ORF">g.31738</name>
</gene>
<evidence type="ECO:0000313" key="5">
    <source>
        <dbReference type="EMBL" id="JAT28834.1"/>
    </source>
</evidence>
<feature type="compositionally biased region" description="Basic and acidic residues" evidence="3">
    <location>
        <begin position="206"/>
        <end position="217"/>
    </location>
</feature>
<protein>
    <recommendedName>
        <fullName evidence="4">DH domain-containing protein</fullName>
    </recommendedName>
</protein>
<dbReference type="EMBL" id="GEBQ01011143">
    <property type="protein sequence ID" value="JAT28834.1"/>
    <property type="molecule type" value="Transcribed_RNA"/>
</dbReference>
<reference evidence="5" key="1">
    <citation type="submission" date="2015-11" db="EMBL/GenBank/DDBJ databases">
        <title>De novo transcriptome assembly of four potential Pierce s Disease insect vectors from Arizona vineyards.</title>
        <authorList>
            <person name="Tassone E.E."/>
        </authorList>
    </citation>
    <scope>NUCLEOTIDE SEQUENCE</scope>
</reference>
<feature type="domain" description="DH" evidence="4">
    <location>
        <begin position="1367"/>
        <end position="1418"/>
    </location>
</feature>
<feature type="compositionally biased region" description="Polar residues" evidence="3">
    <location>
        <begin position="418"/>
        <end position="432"/>
    </location>
</feature>
<evidence type="ECO:0000259" key="4">
    <source>
        <dbReference type="PROSITE" id="PS50010"/>
    </source>
</evidence>
<dbReference type="GO" id="GO:0005737">
    <property type="term" value="C:cytoplasm"/>
    <property type="evidence" value="ECO:0007669"/>
    <property type="project" value="UniProtKB-SubCell"/>
</dbReference>
<feature type="compositionally biased region" description="Basic residues" evidence="3">
    <location>
        <begin position="193"/>
        <end position="205"/>
    </location>
</feature>
<dbReference type="SUPFAM" id="SSF48065">
    <property type="entry name" value="DBL homology domain (DH-domain)"/>
    <property type="match status" value="1"/>
</dbReference>
<name>A0A1B6LZ02_9HEMI</name>
<proteinExistence type="predicted"/>
<organism evidence="5">
    <name type="scientific">Graphocephala atropunctata</name>
    <dbReference type="NCBI Taxonomy" id="36148"/>
    <lineage>
        <taxon>Eukaryota</taxon>
        <taxon>Metazoa</taxon>
        <taxon>Ecdysozoa</taxon>
        <taxon>Arthropoda</taxon>
        <taxon>Hexapoda</taxon>
        <taxon>Insecta</taxon>
        <taxon>Pterygota</taxon>
        <taxon>Neoptera</taxon>
        <taxon>Paraneoptera</taxon>
        <taxon>Hemiptera</taxon>
        <taxon>Auchenorrhyncha</taxon>
        <taxon>Membracoidea</taxon>
        <taxon>Cicadellidae</taxon>
        <taxon>Cicadellinae</taxon>
        <taxon>Cicadellini</taxon>
        <taxon>Graphocephala</taxon>
    </lineage>
</organism>
<feature type="region of interest" description="Disordered" evidence="3">
    <location>
        <begin position="382"/>
        <end position="434"/>
    </location>
</feature>
<accession>A0A1B6LZ02</accession>
<dbReference type="PROSITE" id="PS50010">
    <property type="entry name" value="DH_2"/>
    <property type="match status" value="1"/>
</dbReference>
<dbReference type="InterPro" id="IPR035899">
    <property type="entry name" value="DBL_dom_sf"/>
</dbReference>
<evidence type="ECO:0000256" key="3">
    <source>
        <dbReference type="SAM" id="MobiDB-lite"/>
    </source>
</evidence>
<dbReference type="GO" id="GO:0005085">
    <property type="term" value="F:guanyl-nucleotide exchange factor activity"/>
    <property type="evidence" value="ECO:0007669"/>
    <property type="project" value="InterPro"/>
</dbReference>
<evidence type="ECO:0000256" key="1">
    <source>
        <dbReference type="ARBA" id="ARBA00004496"/>
    </source>
</evidence>
<dbReference type="GO" id="GO:0035025">
    <property type="term" value="P:positive regulation of Rho protein signal transduction"/>
    <property type="evidence" value="ECO:0007669"/>
    <property type="project" value="TreeGrafter"/>
</dbReference>
<comment type="subcellular location">
    <subcellularLocation>
        <location evidence="1">Cytoplasm</location>
    </subcellularLocation>
</comment>
<feature type="non-terminal residue" evidence="5">
    <location>
        <position position="1418"/>
    </location>
</feature>
<sequence>MRRQPTSPYEGPPSNFHVKSGPGEVRMHDYKHKYGTLSGGSALSKSMKYAETWLYGSMSARPHNNRPSLFMYPEPQGPSVILGTPQPGGYALVMCACADFLSGTTRSKKNSTAVCKKCGGSRRTTWNMSSPTAIRGFGTVRLTQPKSRPELPLLEDLKDPYDIMRKSRLATVSSTLRTPPEGRSRAKSSSPPGRRRKRSKSPPRHKSPDTRFADRRSLNLNSVVDKNDTSSRKSILECDVNPYELISQYLKNDDPVDSKFSIDEDEFSDNISENALDEGTYMGRSSAKSRSVEEKKKPRKAAATGSLRSKNGFADTYKTKWEDQPRVSDALPGGVSIGGQRIRLFNTSDPLPNVVSSNEFVSDSDGEEEEIYDMEKHKAWFSDKNTSETQKSKSSQIPRLANSPKRPPRKAKSRLEPVSTSKPSAKNCNETGGKNRVNFVLDVPIQTNRRSNSLTSSASLEIKSILKKPNSTLNLADNVNLSHNLSTFGGTPARQDSETGARSVTPTAARNFYLPSFKDFKQQQNRKKKQVQFKVSEGSDDSNLLESPAVIVESEEDAGSLAVPVTPDVIVTNPESSEVLRLQFFGDNQEDALAVNQTPSEERSQSSLGVLRVEGDSSEDQDEGRNANRLQRSLSDRMSPGADPGSKFNDTMRLRLRAGRRDSRDTFTEGERKAERRVLSPGRPRPKEPPPPPPPPAGEVSSLVIDSNLQDSTDCEEPVAFHQTPLAIQFSADSSLSEGSPPPPPPPPRQIFPFTKEQIEKINQNRGRSSDLRPRSSSNSPVRHRTDSSPGGIFPRRTSLTFPISAAADTTDEGPLWHRESSVVSENFTNLMPLEENVPAMETLASVTEVYEALEKNSRGADESEDEMRTQPEETIVERSVKLHIPSASDSTMTKEQDVTQNCTIVTVSSPSHKMSVTSPKTHPNRRTSIMITGNEIDQIEHKVIKTSVMIGDYKPPVANTGSNKVTINVGGYDYHNNKNKTAKNNTQIEIKSEFKSNVTIGPSDNKSRTFLVVEPSVAPEVKLSTKENEEVTRKCESAKESLINKEAQEEINKLIRSNVGPVEAARKNIVPHVCGLGKSLQEESKEQQSTHDGLVKDQVGAVEGLENVEDTTDAEAVLDTQSSIEPEETLDDDVFASKDDTDENSDCYVCAKKQKSSNTKLDDEEEVRIGLEFDSDENHYEIIRDPIYEEISDTPPPLPLSPPPTTVDIDDSIPTRSIFEGASKYDILSYLETAKERGIVVESEDDSEVRSPEHSRISSLDLSSRISQLSNASDSSEDSCNLIISPTDTASITSDKVRKSSVEIERNDSGVGSETSKCSRSRWQHLPASHQHGCEDCDQPVETQVTDSGLMFAPLVCRKCAKRRAERREIITEIVETEEKYGRDLKITLEEFYRPMLVAGLLTPDQLSAIFLNVEEL</sequence>
<feature type="region of interest" description="Disordered" evidence="3">
    <location>
        <begin position="1"/>
        <end position="22"/>
    </location>
</feature>
<feature type="region of interest" description="Disordered" evidence="3">
    <location>
        <begin position="168"/>
        <end position="231"/>
    </location>
</feature>
<dbReference type="PANTHER" id="PTHR46006:SF5">
    <property type="entry name" value="DH DOMAIN-CONTAINING PROTEIN"/>
    <property type="match status" value="1"/>
</dbReference>